<accession>A0A9X3AP99</accession>
<name>A0A9X3AP99_9GAMM</name>
<reference evidence="1" key="1">
    <citation type="journal article" date="2023" name="Int. J. Syst. Evol. Microbiol.">
        <title>&lt;i&gt;Shewanella septentrionalis&lt;/i&gt; sp. nov. and &lt;i&gt;Shewanella holmiensis&lt;/i&gt; sp. nov., isolated from Baltic Sea water and sediments.</title>
        <authorList>
            <person name="Martin-Rodriguez A.J."/>
            <person name="Thorell K."/>
            <person name="Joffre E."/>
            <person name="Jensie-Markopoulos S."/>
            <person name="Moore E.R.B."/>
            <person name="Sjoling A."/>
        </authorList>
    </citation>
    <scope>NUCLEOTIDE SEQUENCE</scope>
    <source>
        <strain evidence="1">SP1S2-7</strain>
    </source>
</reference>
<organism evidence="1 2">
    <name type="scientific">Shewanella holmiensis</name>
    <dbReference type="NCBI Taxonomy" id="2952222"/>
    <lineage>
        <taxon>Bacteria</taxon>
        <taxon>Pseudomonadati</taxon>
        <taxon>Pseudomonadota</taxon>
        <taxon>Gammaproteobacteria</taxon>
        <taxon>Alteromonadales</taxon>
        <taxon>Shewanellaceae</taxon>
        <taxon>Shewanella</taxon>
    </lineage>
</organism>
<dbReference type="EMBL" id="JAMTCD010000013">
    <property type="protein sequence ID" value="MCT7942377.1"/>
    <property type="molecule type" value="Genomic_DNA"/>
</dbReference>
<gene>
    <name evidence="1" type="ORF">NE535_11295</name>
</gene>
<proteinExistence type="predicted"/>
<dbReference type="Proteomes" id="UP001155546">
    <property type="component" value="Unassembled WGS sequence"/>
</dbReference>
<protein>
    <submittedName>
        <fullName evidence="1">Uncharacterized protein</fullName>
    </submittedName>
</protein>
<evidence type="ECO:0000313" key="1">
    <source>
        <dbReference type="EMBL" id="MCT7942377.1"/>
    </source>
</evidence>
<dbReference type="RefSeq" id="WP_261298743.1">
    <property type="nucleotide sequence ID" value="NZ_JAMTCD010000013.1"/>
</dbReference>
<comment type="caution">
    <text evidence="1">The sequence shown here is derived from an EMBL/GenBank/DDBJ whole genome shotgun (WGS) entry which is preliminary data.</text>
</comment>
<evidence type="ECO:0000313" key="2">
    <source>
        <dbReference type="Proteomes" id="UP001155546"/>
    </source>
</evidence>
<dbReference type="AlphaFoldDB" id="A0A9X3AP99"/>
<keyword evidence="2" id="KW-1185">Reference proteome</keyword>
<sequence>MIKSMLTKVINLEPRYLGLISVDMDLDAERIIIMDRISGSILNNTLRPQSGISKTIVSKNYTTLNNIIVGIVDDNMTYNCKFIDGIQAELVDANTVDISQ</sequence>